<comment type="caution">
    <text evidence="1">The sequence shown here is derived from an EMBL/GenBank/DDBJ whole genome shotgun (WGS) entry which is preliminary data.</text>
</comment>
<dbReference type="OrthoDB" id="2803395at2759"/>
<sequence length="340" mass="39003">MTPKAFQSLLLSLPNELLLLIHDSIEPWDLLAHVCYHQLHARTRACYAKAYMTDFWQNLIFYNGLRITWRDVEPTETVWREAALRYAKHAWTCAQPACGRERLATNRHLMQRALATWDSDDWDGTFILDSREAAFSGDIESSDIFRYINFNNSFPGHDLDEDTRSMLTGECAFLRADPEIDEGWRMTDLLANHPIALDSFATFPPISWLRIFQDFIEGEDADVETTNDEGVTVGEALTSLATLLDKGLTQDKISTLVCFGPWVDLPDVDDSAPFPSSWSQQDAVRAAHRVGHWFQITRWTGFTFECFDETGMIAFIKCEDKQLPDNVRTHIAKYSYPRTD</sequence>
<accession>A0A9P3GRU8</accession>
<evidence type="ECO:0000313" key="1">
    <source>
        <dbReference type="EMBL" id="GJF00716.1"/>
    </source>
</evidence>
<evidence type="ECO:0000313" key="2">
    <source>
        <dbReference type="Proteomes" id="UP000703269"/>
    </source>
</evidence>
<dbReference type="AlphaFoldDB" id="A0A9P3GRU8"/>
<dbReference type="Proteomes" id="UP000703269">
    <property type="component" value="Unassembled WGS sequence"/>
</dbReference>
<gene>
    <name evidence="1" type="ORF">PsYK624_170140</name>
</gene>
<keyword evidence="2" id="KW-1185">Reference proteome</keyword>
<protein>
    <submittedName>
        <fullName evidence="1">Uncharacterized protein</fullName>
    </submittedName>
</protein>
<proteinExistence type="predicted"/>
<dbReference type="EMBL" id="BPQB01000188">
    <property type="protein sequence ID" value="GJF00716.1"/>
    <property type="molecule type" value="Genomic_DNA"/>
</dbReference>
<name>A0A9P3GRU8_9APHY</name>
<organism evidence="1 2">
    <name type="scientific">Phanerochaete sordida</name>
    <dbReference type="NCBI Taxonomy" id="48140"/>
    <lineage>
        <taxon>Eukaryota</taxon>
        <taxon>Fungi</taxon>
        <taxon>Dikarya</taxon>
        <taxon>Basidiomycota</taxon>
        <taxon>Agaricomycotina</taxon>
        <taxon>Agaricomycetes</taxon>
        <taxon>Polyporales</taxon>
        <taxon>Phanerochaetaceae</taxon>
        <taxon>Phanerochaete</taxon>
    </lineage>
</organism>
<reference evidence="1 2" key="1">
    <citation type="submission" date="2021-08" db="EMBL/GenBank/DDBJ databases">
        <title>Draft Genome Sequence of Phanerochaete sordida strain YK-624.</title>
        <authorList>
            <person name="Mori T."/>
            <person name="Dohra H."/>
            <person name="Suzuki T."/>
            <person name="Kawagishi H."/>
            <person name="Hirai H."/>
        </authorList>
    </citation>
    <scope>NUCLEOTIDE SEQUENCE [LARGE SCALE GENOMIC DNA]</scope>
    <source>
        <strain evidence="1 2">YK-624</strain>
    </source>
</reference>